<comment type="caution">
    <text evidence="1">The sequence shown here is derived from an EMBL/GenBank/DDBJ whole genome shotgun (WGS) entry which is preliminary data.</text>
</comment>
<evidence type="ECO:0000313" key="2">
    <source>
        <dbReference type="Proteomes" id="UP000228751"/>
    </source>
</evidence>
<dbReference type="Proteomes" id="UP000228751">
    <property type="component" value="Unassembled WGS sequence"/>
</dbReference>
<sequence length="61" mass="7183">MQCCSFWPVPYVSDMQGKPPCMKSIEGRIAPKYGGMQLQFFVINPALRRVHRWRGPLWAWE</sequence>
<keyword evidence="2" id="KW-1185">Reference proteome</keyword>
<proteinExistence type="predicted"/>
<dbReference type="OrthoDB" id="7223114at2"/>
<accession>A0A2G4RCD7</accession>
<gene>
    <name evidence="1" type="ORF">CSR02_06260</name>
</gene>
<dbReference type="EMBL" id="PEBQ01000093">
    <property type="protein sequence ID" value="PHY94259.1"/>
    <property type="molecule type" value="Genomic_DNA"/>
</dbReference>
<evidence type="ECO:0000313" key="1">
    <source>
        <dbReference type="EMBL" id="PHY94259.1"/>
    </source>
</evidence>
<organism evidence="1 2">
    <name type="scientific">Acetobacter pomorum</name>
    <dbReference type="NCBI Taxonomy" id="65959"/>
    <lineage>
        <taxon>Bacteria</taxon>
        <taxon>Pseudomonadati</taxon>
        <taxon>Pseudomonadota</taxon>
        <taxon>Alphaproteobacteria</taxon>
        <taxon>Acetobacterales</taxon>
        <taxon>Acetobacteraceae</taxon>
        <taxon>Acetobacter</taxon>
    </lineage>
</organism>
<protein>
    <submittedName>
        <fullName evidence="1">Uncharacterized protein</fullName>
    </submittedName>
</protein>
<name>A0A2G4RCD7_9PROT</name>
<reference evidence="1 2" key="1">
    <citation type="submission" date="2017-10" db="EMBL/GenBank/DDBJ databases">
        <title>Genomic analysis of the genus Acetobacter.</title>
        <authorList>
            <person name="Kim K.H."/>
            <person name="Chun B.H."/>
            <person name="Son A.R."/>
            <person name="Jeon C.O."/>
        </authorList>
    </citation>
    <scope>NUCLEOTIDE SEQUENCE [LARGE SCALE GENOMIC DNA]</scope>
    <source>
        <strain evidence="1 2">LHT 2458</strain>
    </source>
</reference>
<dbReference type="AlphaFoldDB" id="A0A2G4RCD7"/>